<dbReference type="CDD" id="cd01556">
    <property type="entry name" value="EPSP_synthase"/>
    <property type="match status" value="1"/>
</dbReference>
<dbReference type="PROSITE" id="PS00104">
    <property type="entry name" value="EPSP_SYNTHASE_1"/>
    <property type="match status" value="1"/>
</dbReference>
<dbReference type="AlphaFoldDB" id="A0A3E2NAY7"/>
<comment type="caution">
    <text evidence="12">The sequence shown here is derived from an EMBL/GenBank/DDBJ whole genome shotgun (WGS) entry which is preliminary data.</text>
</comment>
<organism evidence="12 13">
    <name type="scientific">Lacrimispora amygdalina</name>
    <dbReference type="NCBI Taxonomy" id="253257"/>
    <lineage>
        <taxon>Bacteria</taxon>
        <taxon>Bacillati</taxon>
        <taxon>Bacillota</taxon>
        <taxon>Clostridia</taxon>
        <taxon>Lachnospirales</taxon>
        <taxon>Lachnospiraceae</taxon>
        <taxon>Lacrimispora</taxon>
    </lineage>
</organism>
<comment type="function">
    <text evidence="1 9">Catalyzes the transfer of the enolpyruvyl moiety of phosphoenolpyruvate (PEP) to the 5-hydroxyl of shikimate-3-phosphate (S3P) to produce enolpyruvyl shikimate-3-phosphate and inorganic phosphate.</text>
</comment>
<protein>
    <recommendedName>
        <fullName evidence="9">3-phosphoshikimate 1-carboxyvinyltransferase</fullName>
        <ecNumber evidence="9">2.5.1.19</ecNumber>
    </recommendedName>
    <alternativeName>
        <fullName evidence="9">5-enolpyruvylshikimate-3-phosphate synthase</fullName>
        <shortName evidence="9">EPSP synthase</shortName>
        <shortName evidence="9">EPSPS</shortName>
    </alternativeName>
</protein>
<dbReference type="SUPFAM" id="SSF55205">
    <property type="entry name" value="EPT/RTPC-like"/>
    <property type="match status" value="1"/>
</dbReference>
<dbReference type="NCBIfam" id="TIGR01356">
    <property type="entry name" value="aroA"/>
    <property type="match status" value="1"/>
</dbReference>
<feature type="domain" description="Enolpyruvate transferase" evidence="10">
    <location>
        <begin position="5"/>
        <end position="420"/>
    </location>
</feature>
<dbReference type="Proteomes" id="UP001419084">
    <property type="component" value="Unassembled WGS sequence"/>
</dbReference>
<feature type="binding site" evidence="9">
    <location>
        <position position="166"/>
    </location>
    <ligand>
        <name>3-phosphoshikimate</name>
        <dbReference type="ChEBI" id="CHEBI:145989"/>
    </ligand>
</feature>
<dbReference type="PANTHER" id="PTHR21090:SF5">
    <property type="entry name" value="PENTAFUNCTIONAL AROM POLYPEPTIDE"/>
    <property type="match status" value="1"/>
</dbReference>
<dbReference type="HAMAP" id="MF_00210">
    <property type="entry name" value="EPSP_synth"/>
    <property type="match status" value="1"/>
</dbReference>
<feature type="binding site" evidence="9">
    <location>
        <position position="91"/>
    </location>
    <ligand>
        <name>phosphoenolpyruvate</name>
        <dbReference type="ChEBI" id="CHEBI:58702"/>
    </ligand>
</feature>
<feature type="binding site" evidence="9">
    <location>
        <position position="19"/>
    </location>
    <ligand>
        <name>phosphoenolpyruvate</name>
        <dbReference type="ChEBI" id="CHEBI:58702"/>
    </ligand>
</feature>
<dbReference type="EC" id="2.5.1.19" evidence="9"/>
<feature type="active site" description="Proton acceptor" evidence="9">
    <location>
        <position position="312"/>
    </location>
</feature>
<feature type="binding site" evidence="9">
    <location>
        <position position="166"/>
    </location>
    <ligand>
        <name>phosphoenolpyruvate</name>
        <dbReference type="ChEBI" id="CHEBI:58702"/>
    </ligand>
</feature>
<dbReference type="RefSeq" id="WP_117417740.1">
    <property type="nucleotide sequence ID" value="NZ_BRPJ01000096.1"/>
</dbReference>
<dbReference type="GO" id="GO:0005737">
    <property type="term" value="C:cytoplasm"/>
    <property type="evidence" value="ECO:0007669"/>
    <property type="project" value="UniProtKB-SubCell"/>
</dbReference>
<feature type="binding site" evidence="9">
    <location>
        <position position="385"/>
    </location>
    <ligand>
        <name>phosphoenolpyruvate</name>
        <dbReference type="ChEBI" id="CHEBI:58702"/>
    </ligand>
</feature>
<evidence type="ECO:0000313" key="14">
    <source>
        <dbReference type="Proteomes" id="UP001419084"/>
    </source>
</evidence>
<evidence type="ECO:0000313" key="13">
    <source>
        <dbReference type="Proteomes" id="UP000260680"/>
    </source>
</evidence>
<dbReference type="GO" id="GO:0009423">
    <property type="term" value="P:chorismate biosynthetic process"/>
    <property type="evidence" value="ECO:0007669"/>
    <property type="project" value="UniProtKB-UniRule"/>
</dbReference>
<feature type="binding site" evidence="9">
    <location>
        <position position="343"/>
    </location>
    <ligand>
        <name>phosphoenolpyruvate</name>
        <dbReference type="ChEBI" id="CHEBI:58702"/>
    </ligand>
</feature>
<dbReference type="FunFam" id="3.65.10.10:FF:000005">
    <property type="entry name" value="3-phosphoshikimate 1-carboxyvinyltransferase"/>
    <property type="match status" value="1"/>
</dbReference>
<dbReference type="InterPro" id="IPR013792">
    <property type="entry name" value="RNA3'P_cycl/enolpyr_Trfase_a/b"/>
</dbReference>
<dbReference type="InterPro" id="IPR001986">
    <property type="entry name" value="Enolpyruvate_Tfrase_dom"/>
</dbReference>
<dbReference type="InterPro" id="IPR036968">
    <property type="entry name" value="Enolpyruvate_Tfrase_sf"/>
</dbReference>
<dbReference type="Gene3D" id="3.65.10.10">
    <property type="entry name" value="Enolpyruvate transferase domain"/>
    <property type="match status" value="2"/>
</dbReference>
<evidence type="ECO:0000256" key="9">
    <source>
        <dbReference type="HAMAP-Rule" id="MF_00210"/>
    </source>
</evidence>
<feature type="binding site" evidence="9">
    <location>
        <position position="312"/>
    </location>
    <ligand>
        <name>3-phosphoshikimate</name>
        <dbReference type="ChEBI" id="CHEBI:145989"/>
    </ligand>
</feature>
<name>A0A3E2NAY7_9FIRM</name>
<keyword evidence="14" id="KW-1185">Reference proteome</keyword>
<keyword evidence="4 9" id="KW-0963">Cytoplasm</keyword>
<comment type="subcellular location">
    <subcellularLocation>
        <location evidence="9">Cytoplasm</location>
    </subcellularLocation>
</comment>
<feature type="binding site" evidence="9">
    <location>
        <position position="164"/>
    </location>
    <ligand>
        <name>3-phosphoshikimate</name>
        <dbReference type="ChEBI" id="CHEBI:145989"/>
    </ligand>
</feature>
<evidence type="ECO:0000256" key="4">
    <source>
        <dbReference type="ARBA" id="ARBA00022490"/>
    </source>
</evidence>
<keyword evidence="7 9" id="KW-0057">Aromatic amino acid biosynthesis</keyword>
<feature type="binding site" evidence="9">
    <location>
        <position position="20"/>
    </location>
    <ligand>
        <name>3-phosphoshikimate</name>
        <dbReference type="ChEBI" id="CHEBI:145989"/>
    </ligand>
</feature>
<evidence type="ECO:0000256" key="6">
    <source>
        <dbReference type="ARBA" id="ARBA00022679"/>
    </source>
</evidence>
<evidence type="ECO:0000256" key="3">
    <source>
        <dbReference type="ARBA" id="ARBA00009948"/>
    </source>
</evidence>
<feature type="binding site" evidence="9">
    <location>
        <position position="24"/>
    </location>
    <ligand>
        <name>3-phosphoshikimate</name>
        <dbReference type="ChEBI" id="CHEBI:145989"/>
    </ligand>
</feature>
<evidence type="ECO:0000256" key="5">
    <source>
        <dbReference type="ARBA" id="ARBA00022605"/>
    </source>
</evidence>
<dbReference type="PANTHER" id="PTHR21090">
    <property type="entry name" value="AROM/DEHYDROQUINATE SYNTHASE"/>
    <property type="match status" value="1"/>
</dbReference>
<evidence type="ECO:0000259" key="10">
    <source>
        <dbReference type="Pfam" id="PF00275"/>
    </source>
</evidence>
<dbReference type="EMBL" id="BRPJ01000096">
    <property type="protein sequence ID" value="GLB32412.1"/>
    <property type="molecule type" value="Genomic_DNA"/>
</dbReference>
<gene>
    <name evidence="9 12" type="primary">aroA</name>
    <name evidence="12" type="ORF">DS742_14735</name>
    <name evidence="11" type="ORF">LAD12857_43350</name>
</gene>
<dbReference type="GO" id="GO:0003866">
    <property type="term" value="F:3-phosphoshikimate 1-carboxyvinyltransferase activity"/>
    <property type="evidence" value="ECO:0007669"/>
    <property type="project" value="UniProtKB-UniRule"/>
</dbReference>
<proteinExistence type="inferred from homology"/>
<evidence type="ECO:0000256" key="2">
    <source>
        <dbReference type="ARBA" id="ARBA00004811"/>
    </source>
</evidence>
<dbReference type="Pfam" id="PF00275">
    <property type="entry name" value="EPSP_synthase"/>
    <property type="match status" value="1"/>
</dbReference>
<evidence type="ECO:0000256" key="7">
    <source>
        <dbReference type="ARBA" id="ARBA00023141"/>
    </source>
</evidence>
<comment type="subunit">
    <text evidence="9">Monomer.</text>
</comment>
<feature type="binding site" evidence="9">
    <location>
        <position position="19"/>
    </location>
    <ligand>
        <name>3-phosphoshikimate</name>
        <dbReference type="ChEBI" id="CHEBI:145989"/>
    </ligand>
</feature>
<evidence type="ECO:0000256" key="1">
    <source>
        <dbReference type="ARBA" id="ARBA00002174"/>
    </source>
</evidence>
<evidence type="ECO:0000313" key="11">
    <source>
        <dbReference type="EMBL" id="GLB32412.1"/>
    </source>
</evidence>
<comment type="catalytic activity">
    <reaction evidence="8">
        <text>3-phosphoshikimate + phosphoenolpyruvate = 5-O-(1-carboxyvinyl)-3-phosphoshikimate + phosphate</text>
        <dbReference type="Rhea" id="RHEA:21256"/>
        <dbReference type="ChEBI" id="CHEBI:43474"/>
        <dbReference type="ChEBI" id="CHEBI:57701"/>
        <dbReference type="ChEBI" id="CHEBI:58702"/>
        <dbReference type="ChEBI" id="CHEBI:145989"/>
        <dbReference type="EC" id="2.5.1.19"/>
    </reaction>
    <physiologicalReaction direction="left-to-right" evidence="8">
        <dbReference type="Rhea" id="RHEA:21257"/>
    </physiologicalReaction>
</comment>
<dbReference type="PROSITE" id="PS00885">
    <property type="entry name" value="EPSP_SYNTHASE_2"/>
    <property type="match status" value="1"/>
</dbReference>
<accession>A0A3E2NAY7</accession>
<dbReference type="InterPro" id="IPR023193">
    <property type="entry name" value="EPSP_synthase_CS"/>
</dbReference>
<comment type="caution">
    <text evidence="9">Lacks conserved residue(s) required for the propagation of feature annotation.</text>
</comment>
<sequence length="425" mass="45242">MKFTKASPLRGELSIPGDKSISHRSIMFGSLAKGTTEITNFLQGADCLSTIACFHKMGIDIENNKDSVIVHGNGLFGLKKPETILDCGNSGTTTRLISGLLSAQNFDVTLTGDDSIKKRPMKRIMDPLSHMGADIRSLEGNGCAPLAITGKKLYGIHYTSRVASAQVKSAILLAGLYAEGETKVTEPYVSRNHSEIMLKHFGADVTTEGTTASIRPARELYGSRIIVPGDISSAAFFIAAGLLVPGSEILMKHVGINPTRDGILSVCRDMGADITLLNKNTDSGEPTADILVKSSCLRGTEIGGAIIPTLIDELPIIAAMACFAEGETIIKDAGELKVKESNRIEVMVQNLSAMGADVTETEDGMIIRGGKPLHGAVIDSRLDHRIAMTFAVAGLCADGETEIKGAECVNISYPGFYQDLERLGK</sequence>
<evidence type="ECO:0000313" key="12">
    <source>
        <dbReference type="EMBL" id="RFZ78142.1"/>
    </source>
</evidence>
<feature type="binding site" evidence="9">
    <location>
        <position position="119"/>
    </location>
    <ligand>
        <name>phosphoenolpyruvate</name>
        <dbReference type="ChEBI" id="CHEBI:58702"/>
    </ligand>
</feature>
<reference evidence="11 14" key="2">
    <citation type="journal article" date="2024" name="Int. J. Syst. Evol. Microbiol.">
        <title>Lacrimispora brassicae sp. nov. isolated from fermented cabbage, and proposal of Clostridium indicum Gundawar et al. 2019 and Clostridium methoxybenzovorans Mechichi et al. 1999 as heterotypic synonyms of Lacrimispora amygdalina (Parshina et al. 2003) Haas and Blanchard 2020 and Lacrimispora indolis (McClung and McCoy 1957) Haas and Blanchard 2020, respectively.</title>
        <authorList>
            <person name="Kobayashi H."/>
            <person name="Tanizawa Y."/>
            <person name="Sakamoto M."/>
            <person name="Ohkuma M."/>
            <person name="Tohno M."/>
        </authorList>
    </citation>
    <scope>NUCLEOTIDE SEQUENCE [LARGE SCALE GENOMIC DNA]</scope>
    <source>
        <strain evidence="11 14">DSM 12857</strain>
    </source>
</reference>
<feature type="binding site" evidence="9">
    <location>
        <position position="339"/>
    </location>
    <ligand>
        <name>3-phosphoshikimate</name>
        <dbReference type="ChEBI" id="CHEBI:145989"/>
    </ligand>
</feature>
<dbReference type="InterPro" id="IPR006264">
    <property type="entry name" value="EPSP_synthase"/>
</dbReference>
<comment type="pathway">
    <text evidence="2 9">Metabolic intermediate biosynthesis; chorismate biosynthesis; chorismate from D-erythrose 4-phosphate and phosphoenolpyruvate: step 6/7.</text>
</comment>
<keyword evidence="6 9" id="KW-0808">Transferase</keyword>
<evidence type="ECO:0000256" key="8">
    <source>
        <dbReference type="ARBA" id="ARBA00044633"/>
    </source>
</evidence>
<dbReference type="Proteomes" id="UP000260680">
    <property type="component" value="Unassembled WGS sequence"/>
</dbReference>
<dbReference type="GO" id="GO:0009073">
    <property type="term" value="P:aromatic amino acid family biosynthetic process"/>
    <property type="evidence" value="ECO:0007669"/>
    <property type="project" value="UniProtKB-KW"/>
</dbReference>
<dbReference type="EMBL" id="QOHO01000045">
    <property type="protein sequence ID" value="RFZ78142.1"/>
    <property type="molecule type" value="Genomic_DNA"/>
</dbReference>
<reference evidence="12 13" key="1">
    <citation type="submission" date="2018-07" db="EMBL/GenBank/DDBJ databases">
        <title>New species, Clostridium PI-S10-A1B.</title>
        <authorList>
            <person name="Krishna G."/>
            <person name="Summeta K."/>
            <person name="Shikha S."/>
            <person name="Prabhu P.B."/>
            <person name="Suresh K."/>
        </authorList>
    </citation>
    <scope>NUCLEOTIDE SEQUENCE [LARGE SCALE GENOMIC DNA]</scope>
    <source>
        <strain evidence="12 13">PI-S10-A1B</strain>
    </source>
</reference>
<dbReference type="GO" id="GO:0008652">
    <property type="term" value="P:amino acid biosynthetic process"/>
    <property type="evidence" value="ECO:0007669"/>
    <property type="project" value="UniProtKB-KW"/>
</dbReference>
<dbReference type="OrthoDB" id="9809920at2"/>
<comment type="similarity">
    <text evidence="3 9">Belongs to the EPSP synthase family.</text>
</comment>
<dbReference type="FunFam" id="3.65.10.10:FF:000006">
    <property type="entry name" value="3-phosphoshikimate 1-carboxyvinyltransferase"/>
    <property type="match status" value="1"/>
</dbReference>
<dbReference type="PIRSF" id="PIRSF000505">
    <property type="entry name" value="EPSPS"/>
    <property type="match status" value="1"/>
</dbReference>
<keyword evidence="5 9" id="KW-0028">Amino-acid biosynthesis</keyword>
<dbReference type="UniPathway" id="UPA00053">
    <property type="reaction ID" value="UER00089"/>
</dbReference>